<dbReference type="InterPro" id="IPR036102">
    <property type="entry name" value="OsmC/Ohrsf"/>
</dbReference>
<dbReference type="Proteomes" id="UP000603352">
    <property type="component" value="Unassembled WGS sequence"/>
</dbReference>
<dbReference type="EMBL" id="BMDZ01000010">
    <property type="protein sequence ID" value="GGB32873.1"/>
    <property type="molecule type" value="Genomic_DNA"/>
</dbReference>
<accession>A0ABQ1IDA5</accession>
<dbReference type="Gene3D" id="3.30.300.20">
    <property type="match status" value="1"/>
</dbReference>
<dbReference type="Gene3D" id="3.40.50.1820">
    <property type="entry name" value="alpha/beta hydrolase"/>
    <property type="match status" value="1"/>
</dbReference>
<dbReference type="PANTHER" id="PTHR39624:SF2">
    <property type="entry name" value="OSMC-LIKE PROTEIN"/>
    <property type="match status" value="1"/>
</dbReference>
<dbReference type="PANTHER" id="PTHR39624">
    <property type="entry name" value="PROTEIN INVOLVED IN RIMO-MEDIATED BETA-METHYLTHIOLATION OF RIBOSOMAL PROTEIN S12 YCAO"/>
    <property type="match status" value="1"/>
</dbReference>
<evidence type="ECO:0000313" key="2">
    <source>
        <dbReference type="EMBL" id="GGB32873.1"/>
    </source>
</evidence>
<name>A0ABQ1IDA5_9PROT</name>
<dbReference type="InterPro" id="IPR022742">
    <property type="entry name" value="Hydrolase_4"/>
</dbReference>
<gene>
    <name evidence="2" type="ORF">GCM10011505_12900</name>
</gene>
<dbReference type="InterPro" id="IPR029058">
    <property type="entry name" value="AB_hydrolase_fold"/>
</dbReference>
<reference evidence="3" key="1">
    <citation type="journal article" date="2019" name="Int. J. Syst. Evol. Microbiol.">
        <title>The Global Catalogue of Microorganisms (GCM) 10K type strain sequencing project: providing services to taxonomists for standard genome sequencing and annotation.</title>
        <authorList>
            <consortium name="The Broad Institute Genomics Platform"/>
            <consortium name="The Broad Institute Genome Sequencing Center for Infectious Disease"/>
            <person name="Wu L."/>
            <person name="Ma J."/>
        </authorList>
    </citation>
    <scope>NUCLEOTIDE SEQUENCE [LARGE SCALE GENOMIC DNA]</scope>
    <source>
        <strain evidence="3">CGMCC 1.10188</strain>
    </source>
</reference>
<comment type="caution">
    <text evidence="2">The sequence shown here is derived from an EMBL/GenBank/DDBJ whole genome shotgun (WGS) entry which is preliminary data.</text>
</comment>
<evidence type="ECO:0000259" key="1">
    <source>
        <dbReference type="Pfam" id="PF12146"/>
    </source>
</evidence>
<feature type="domain" description="Serine aminopeptidase S33" evidence="1">
    <location>
        <begin position="52"/>
        <end position="138"/>
    </location>
</feature>
<protein>
    <submittedName>
        <fullName evidence="2">Osmotically inducible protein C</fullName>
    </submittedName>
</protein>
<organism evidence="2 3">
    <name type="scientific">Tistrella bauzanensis</name>
    <dbReference type="NCBI Taxonomy" id="657419"/>
    <lineage>
        <taxon>Bacteria</taxon>
        <taxon>Pseudomonadati</taxon>
        <taxon>Pseudomonadota</taxon>
        <taxon>Alphaproteobacteria</taxon>
        <taxon>Geminicoccales</taxon>
        <taxon>Geminicoccaceae</taxon>
        <taxon>Tistrella</taxon>
    </lineage>
</organism>
<dbReference type="InterPro" id="IPR003718">
    <property type="entry name" value="OsmC/Ohr_fam"/>
</dbReference>
<proteinExistence type="predicted"/>
<dbReference type="RefSeq" id="WP_188575927.1">
    <property type="nucleotide sequence ID" value="NZ_BMDZ01000010.1"/>
</dbReference>
<dbReference type="SUPFAM" id="SSF82784">
    <property type="entry name" value="OsmC-like"/>
    <property type="match status" value="1"/>
</dbReference>
<sequence length="437" mass="45704">MSHPSPASRPEIIGPDGRHLPALIDEPAAGTAPAGWAIFAHCFSCSARSLAASRIARSLAAEGFGVLRIDFTGAGPDDAPGFIPSFVADVDDLSIAAEWLARHRRPPVLLIGHSLGGAAALAAAPRIASLRAVATIAAPSAPAHILHHLGRAPADAEADGVGHVPIGGRDITVTRAFLDGVREADVLAGLGRLHKALLVLHAPRDEIVGIDEATRIFIAARHPKSFVSLDTADHLLSEAEDGAYAAAVIASWAARYTLHDTETPPQATTRHRADEAGPDAGAVDAASAAGALPPEGRVMVAENGRGPFGNTIRIGRHLLLADEPVAMGGQDAGPAPYDWLLAGLGACTAMTIRMYADRKGWPLRKVTVGLGHAKVHAKDCTECEAHEGKVDVIDRDITLDGPLDESQHAKLMEIADKCPVHRTLHSKIIIRTRATTG</sequence>
<dbReference type="Pfam" id="PF02566">
    <property type="entry name" value="OsmC"/>
    <property type="match status" value="1"/>
</dbReference>
<dbReference type="Pfam" id="PF12146">
    <property type="entry name" value="Hydrolase_4"/>
    <property type="match status" value="1"/>
</dbReference>
<dbReference type="SUPFAM" id="SSF53474">
    <property type="entry name" value="alpha/beta-Hydrolases"/>
    <property type="match status" value="1"/>
</dbReference>
<keyword evidence="3" id="KW-1185">Reference proteome</keyword>
<dbReference type="InterPro" id="IPR015946">
    <property type="entry name" value="KH_dom-like_a/b"/>
</dbReference>
<evidence type="ECO:0000313" key="3">
    <source>
        <dbReference type="Proteomes" id="UP000603352"/>
    </source>
</evidence>